<dbReference type="InterPro" id="IPR006146">
    <property type="entry name" value="5'-Nucleotdase_CS"/>
</dbReference>
<feature type="domain" description="5'-Nucleotidase C-terminal" evidence="5">
    <location>
        <begin position="315"/>
        <end position="472"/>
    </location>
</feature>
<dbReference type="Proteomes" id="UP000009223">
    <property type="component" value="Chromosome"/>
</dbReference>
<dbReference type="OrthoDB" id="9800780at2"/>
<dbReference type="Pfam" id="PF02872">
    <property type="entry name" value="5_nucleotid_C"/>
    <property type="match status" value="1"/>
</dbReference>
<dbReference type="InterPro" id="IPR036907">
    <property type="entry name" value="5'-Nucleotdase_C_sf"/>
</dbReference>
<evidence type="ECO:0000256" key="3">
    <source>
        <dbReference type="RuleBase" id="RU362119"/>
    </source>
</evidence>
<proteinExistence type="inferred from homology"/>
<sequence>MKSMAKFLSVAVLLSLAGLPLFAGGAGDRGGGKTYELTLLHTNDHHGSILPNGGRGGLAEVAAYIKAVKATNPQVLLLDAGDINTGSALSNMFAAEPDILGYNIMGYDAGIFGNHEFDGNQEKLLKQIGLAQFPFVSSNIKTPDGEYLGGNRYLIKKYDGFTVGIFGLTTLRTKIIASPDKSLTFIDEIEAAREVVDILRNKEKVDIVIMVSHIGNIKEAADHIISPEVAAAVPGIDIIVDGHSHSYLEAPIKVGSTWIVSANEWGKYVGHGKLTVQNGKLLDFAWKPIAIEPDPEVVKMLAPYIEKANASLKEVVGEASAEFVFGNRLTRYQETAIGNMITDAEAWYFKTVSNQQLDFVFHAGGSIRTGLPKGKLTREQILTVLPFENYLFIVSLKGSDILELFKFIGTIPQGAGGFPQVSSEVRFTIDKTVEGGVVKDLTIGGAPVDPNKTYRFSTDDYLLGGGDGYVAMTKSENPFNTSLLLSYVVVEYIRAQGGVITPSTDGRLKVIGGIAP</sequence>
<dbReference type="GO" id="GO:0030288">
    <property type="term" value="C:outer membrane-bounded periplasmic space"/>
    <property type="evidence" value="ECO:0007669"/>
    <property type="project" value="TreeGrafter"/>
</dbReference>
<dbReference type="Pfam" id="PF00149">
    <property type="entry name" value="Metallophos"/>
    <property type="match status" value="1"/>
</dbReference>
<dbReference type="PANTHER" id="PTHR11575:SF24">
    <property type="entry name" value="5'-NUCLEOTIDASE"/>
    <property type="match status" value="1"/>
</dbReference>
<dbReference type="eggNOG" id="COG0737">
    <property type="taxonomic scope" value="Bacteria"/>
</dbReference>
<reference evidence="6 7" key="2">
    <citation type="journal article" date="2011" name="ISME J.">
        <title>RNA-seq reveals cooperative metabolic interactions between two termite-gut spirochete species in co-culture.</title>
        <authorList>
            <person name="Rosenthal A.Z."/>
            <person name="Matson E.G."/>
            <person name="Eldar A."/>
            <person name="Leadbetter J.R."/>
        </authorList>
    </citation>
    <scope>NUCLEOTIDE SEQUENCE [LARGE SCALE GENOMIC DNA]</scope>
    <source>
        <strain evidence="7">ATCC BAA-887 / DSM 12427 / ZAS-2</strain>
    </source>
</reference>
<dbReference type="GO" id="GO:0016788">
    <property type="term" value="F:hydrolase activity, acting on ester bonds"/>
    <property type="evidence" value="ECO:0007669"/>
    <property type="project" value="InterPro"/>
</dbReference>
<dbReference type="KEGG" id="tpi:TREPR_2839"/>
<dbReference type="GO" id="GO:0000166">
    <property type="term" value="F:nucleotide binding"/>
    <property type="evidence" value="ECO:0007669"/>
    <property type="project" value="UniProtKB-KW"/>
</dbReference>
<dbReference type="InterPro" id="IPR029052">
    <property type="entry name" value="Metallo-depent_PP-like"/>
</dbReference>
<dbReference type="InterPro" id="IPR006179">
    <property type="entry name" value="5_nucleotidase/apyrase"/>
</dbReference>
<keyword evidence="7" id="KW-1185">Reference proteome</keyword>
<dbReference type="SUPFAM" id="SSF55816">
    <property type="entry name" value="5'-nucleotidase (syn. UDP-sugar hydrolase), C-terminal domain"/>
    <property type="match status" value="1"/>
</dbReference>
<comment type="similarity">
    <text evidence="1 3">Belongs to the 5'-nucleotidase family.</text>
</comment>
<accession>F5YPV4</accession>
<evidence type="ECO:0000259" key="4">
    <source>
        <dbReference type="Pfam" id="PF00149"/>
    </source>
</evidence>
<dbReference type="GO" id="GO:0009166">
    <property type="term" value="P:nucleotide catabolic process"/>
    <property type="evidence" value="ECO:0007669"/>
    <property type="project" value="InterPro"/>
</dbReference>
<reference evidence="7" key="1">
    <citation type="submission" date="2009-12" db="EMBL/GenBank/DDBJ databases">
        <title>Complete sequence of Treponema primitia strain ZAS-2.</title>
        <authorList>
            <person name="Tetu S.G."/>
            <person name="Matson E."/>
            <person name="Ren Q."/>
            <person name="Seshadri R."/>
            <person name="Elbourne L."/>
            <person name="Hassan K.A."/>
            <person name="Durkin A."/>
            <person name="Radune D."/>
            <person name="Mohamoud Y."/>
            <person name="Shay R."/>
            <person name="Jin S."/>
            <person name="Zhang X."/>
            <person name="Lucey K."/>
            <person name="Ballor N.R."/>
            <person name="Ottesen E."/>
            <person name="Rosenthal R."/>
            <person name="Allen A."/>
            <person name="Leadbetter J.R."/>
            <person name="Paulsen I.T."/>
        </authorList>
    </citation>
    <scope>NUCLEOTIDE SEQUENCE [LARGE SCALE GENOMIC DNA]</scope>
    <source>
        <strain evidence="7">ATCC BAA-887 / DSM 12427 / ZAS-2</strain>
    </source>
</reference>
<dbReference type="InterPro" id="IPR004843">
    <property type="entry name" value="Calcineurin-like_PHP"/>
</dbReference>
<dbReference type="Gene3D" id="3.90.780.10">
    <property type="entry name" value="5'-Nucleotidase, C-terminal domain"/>
    <property type="match status" value="1"/>
</dbReference>
<evidence type="ECO:0000256" key="1">
    <source>
        <dbReference type="ARBA" id="ARBA00006654"/>
    </source>
</evidence>
<keyword evidence="3" id="KW-0378">Hydrolase</keyword>
<feature type="signal peptide" evidence="3">
    <location>
        <begin position="1"/>
        <end position="23"/>
    </location>
</feature>
<dbReference type="PANTHER" id="PTHR11575">
    <property type="entry name" value="5'-NUCLEOTIDASE-RELATED"/>
    <property type="match status" value="1"/>
</dbReference>
<dbReference type="AlphaFoldDB" id="F5YPV4"/>
<evidence type="ECO:0000259" key="5">
    <source>
        <dbReference type="Pfam" id="PF02872"/>
    </source>
</evidence>
<dbReference type="InterPro" id="IPR008334">
    <property type="entry name" value="5'-Nucleotdase_C"/>
</dbReference>
<gene>
    <name evidence="6" type="ordered locus">TREPR_2839</name>
</gene>
<dbReference type="STRING" id="545694.TREPR_2839"/>
<dbReference type="Gene3D" id="3.60.21.10">
    <property type="match status" value="1"/>
</dbReference>
<dbReference type="SUPFAM" id="SSF56300">
    <property type="entry name" value="Metallo-dependent phosphatases"/>
    <property type="match status" value="1"/>
</dbReference>
<name>F5YPV4_TREPZ</name>
<evidence type="ECO:0000313" key="6">
    <source>
        <dbReference type="EMBL" id="AEF83792.1"/>
    </source>
</evidence>
<dbReference type="HOGENOM" id="CLU_005854_7_3_12"/>
<evidence type="ECO:0000313" key="7">
    <source>
        <dbReference type="Proteomes" id="UP000009223"/>
    </source>
</evidence>
<dbReference type="CDD" id="cd00845">
    <property type="entry name" value="MPP_UshA_N_like"/>
    <property type="match status" value="1"/>
</dbReference>
<feature type="domain" description="Calcineurin-like phosphoesterase" evidence="4">
    <location>
        <begin position="38"/>
        <end position="247"/>
    </location>
</feature>
<organism evidence="6 7">
    <name type="scientific">Treponema primitia (strain ATCC BAA-887 / DSM 12427 / ZAS-2)</name>
    <dbReference type="NCBI Taxonomy" id="545694"/>
    <lineage>
        <taxon>Bacteria</taxon>
        <taxon>Pseudomonadati</taxon>
        <taxon>Spirochaetota</taxon>
        <taxon>Spirochaetia</taxon>
        <taxon>Spirochaetales</taxon>
        <taxon>Treponemataceae</taxon>
        <taxon>Treponema</taxon>
    </lineage>
</organism>
<keyword evidence="3" id="KW-0547">Nucleotide-binding</keyword>
<feature type="chain" id="PRO_5005129672" evidence="3">
    <location>
        <begin position="24"/>
        <end position="516"/>
    </location>
</feature>
<dbReference type="PRINTS" id="PR01607">
    <property type="entry name" value="APYRASEFAMLY"/>
</dbReference>
<dbReference type="PROSITE" id="PS00785">
    <property type="entry name" value="5_NUCLEOTIDASE_1"/>
    <property type="match status" value="1"/>
</dbReference>
<dbReference type="GO" id="GO:0046872">
    <property type="term" value="F:metal ion binding"/>
    <property type="evidence" value="ECO:0007669"/>
    <property type="project" value="InterPro"/>
</dbReference>
<evidence type="ECO:0000256" key="2">
    <source>
        <dbReference type="ARBA" id="ARBA00022729"/>
    </source>
</evidence>
<protein>
    <submittedName>
        <fullName evidence="6">UshA protein</fullName>
    </submittedName>
</protein>
<keyword evidence="2 3" id="KW-0732">Signal</keyword>
<dbReference type="EMBL" id="CP001843">
    <property type="protein sequence ID" value="AEF83792.1"/>
    <property type="molecule type" value="Genomic_DNA"/>
</dbReference>